<keyword evidence="4" id="KW-0830">Ubiquinone</keyword>
<name>A0A1C3HJL8_SERMA</name>
<dbReference type="EMBL" id="LT575490">
    <property type="protein sequence ID" value="SAY45260.1"/>
    <property type="molecule type" value="Genomic_DNA"/>
</dbReference>
<dbReference type="GO" id="GO:0032259">
    <property type="term" value="P:methylation"/>
    <property type="evidence" value="ECO:0007669"/>
    <property type="project" value="UniProtKB-KW"/>
</dbReference>
<evidence type="ECO:0000313" key="4">
    <source>
        <dbReference type="EMBL" id="SAY45260.1"/>
    </source>
</evidence>
<dbReference type="PANTHER" id="PTHR43861">
    <property type="entry name" value="TRANS-ACONITATE 2-METHYLTRANSFERASE-RELATED"/>
    <property type="match status" value="1"/>
</dbReference>
<dbReference type="Pfam" id="PF13649">
    <property type="entry name" value="Methyltransf_25"/>
    <property type="match status" value="1"/>
</dbReference>
<reference evidence="4" key="1">
    <citation type="submission" date="2016-05" db="EMBL/GenBank/DDBJ databases">
        <authorList>
            <person name="Cock P.J.A."/>
            <person name="Cock P.J.A."/>
        </authorList>
    </citation>
    <scope>NUCLEOTIDE SEQUENCE</scope>
    <source>
        <strain evidence="4">PWN146_assembly</strain>
    </source>
</reference>
<dbReference type="Gene3D" id="3.40.50.150">
    <property type="entry name" value="Vaccinia Virus protein VP39"/>
    <property type="match status" value="1"/>
</dbReference>
<dbReference type="SUPFAM" id="SSF53335">
    <property type="entry name" value="S-adenosyl-L-methionine-dependent methyltransferases"/>
    <property type="match status" value="1"/>
</dbReference>
<dbReference type="AlphaFoldDB" id="A0A1C3HJL8"/>
<keyword evidence="4" id="KW-0489">Methyltransferase</keyword>
<dbReference type="InterPro" id="IPR029063">
    <property type="entry name" value="SAM-dependent_MTases_sf"/>
</dbReference>
<dbReference type="GO" id="GO:0008168">
    <property type="term" value="F:methyltransferase activity"/>
    <property type="evidence" value="ECO:0007669"/>
    <property type="project" value="UniProtKB-KW"/>
</dbReference>
<evidence type="ECO:0000256" key="2">
    <source>
        <dbReference type="ARBA" id="ARBA00022691"/>
    </source>
</evidence>
<sequence length="231" mass="25558">MNQNTNDIFNGEFSRRYDAGNARFNTISDNLHFLIALLLKDLPANAHILCVGVGTGTEMIHLAHQNPSWRFTGVDPSADMLAVCTAKLRQAGIGERCTLVEGYLQDLPSAPDYDAVLCLLVTHFILDDARGDLYRHMASRLNTAGRVVIAEISGDTTAADFDQHLASWAAMQSLDGQTPRTPVELRAQLQQRLLLLPPEHTERLIAEAGFSPPQRFFQSLLIHAWTARKPA</sequence>
<proteinExistence type="predicted"/>
<dbReference type="CDD" id="cd02440">
    <property type="entry name" value="AdoMet_MTases"/>
    <property type="match status" value="1"/>
</dbReference>
<evidence type="ECO:0000256" key="1">
    <source>
        <dbReference type="ARBA" id="ARBA00022679"/>
    </source>
</evidence>
<gene>
    <name evidence="4" type="ORF">PWN146_03983</name>
</gene>
<protein>
    <submittedName>
        <fullName evidence="4">Ubiquinone/menaquinone biosynthesis methyltransferase</fullName>
    </submittedName>
</protein>
<keyword evidence="1 4" id="KW-0808">Transferase</keyword>
<keyword evidence="2" id="KW-0949">S-adenosyl-L-methionine</keyword>
<dbReference type="InterPro" id="IPR041698">
    <property type="entry name" value="Methyltransf_25"/>
</dbReference>
<organism evidence="4">
    <name type="scientific">Serratia marcescens</name>
    <dbReference type="NCBI Taxonomy" id="615"/>
    <lineage>
        <taxon>Bacteria</taxon>
        <taxon>Pseudomonadati</taxon>
        <taxon>Pseudomonadota</taxon>
        <taxon>Gammaproteobacteria</taxon>
        <taxon>Enterobacterales</taxon>
        <taxon>Yersiniaceae</taxon>
        <taxon>Serratia</taxon>
    </lineage>
</organism>
<feature type="domain" description="Methyltransferase" evidence="3">
    <location>
        <begin position="48"/>
        <end position="145"/>
    </location>
</feature>
<accession>A0A1C3HJL8</accession>
<evidence type="ECO:0000259" key="3">
    <source>
        <dbReference type="Pfam" id="PF13649"/>
    </source>
</evidence>